<dbReference type="RefSeq" id="XP_070633450.1">
    <property type="nucleotide sequence ID" value="XM_070777349.1"/>
</dbReference>
<keyword evidence="15" id="KW-1185">Reference proteome</keyword>
<dbReference type="InterPro" id="IPR057546">
    <property type="entry name" value="HEAT_GCN1"/>
</dbReference>
<dbReference type="PANTHER" id="PTHR21567">
    <property type="entry name" value="CLASP"/>
    <property type="match status" value="1"/>
</dbReference>
<feature type="region of interest" description="Disordered" evidence="13">
    <location>
        <begin position="729"/>
        <end position="767"/>
    </location>
</feature>
<evidence type="ECO:0000256" key="12">
    <source>
        <dbReference type="PROSITE-ProRule" id="PRU00103"/>
    </source>
</evidence>
<feature type="compositionally biased region" description="Low complexity" evidence="13">
    <location>
        <begin position="549"/>
        <end position="567"/>
    </location>
</feature>
<keyword evidence="4" id="KW-0158">Chromosome</keyword>
<evidence type="ECO:0000256" key="8">
    <source>
        <dbReference type="ARBA" id="ARBA00023034"/>
    </source>
</evidence>
<dbReference type="PROSITE" id="PS50077">
    <property type="entry name" value="HEAT_REPEAT"/>
    <property type="match status" value="1"/>
</dbReference>
<feature type="compositionally biased region" description="Basic and acidic residues" evidence="13">
    <location>
        <begin position="805"/>
        <end position="816"/>
    </location>
</feature>
<evidence type="ECO:0000259" key="14">
    <source>
        <dbReference type="SMART" id="SM01349"/>
    </source>
</evidence>
<feature type="domain" description="TOG" evidence="14">
    <location>
        <begin position="317"/>
        <end position="550"/>
    </location>
</feature>
<dbReference type="InterPro" id="IPR016024">
    <property type="entry name" value="ARM-type_fold"/>
</dbReference>
<evidence type="ECO:0000313" key="16">
    <source>
        <dbReference type="RefSeq" id="XP_070633450.1"/>
    </source>
</evidence>
<dbReference type="PANTHER" id="PTHR21567:SF30">
    <property type="entry name" value="CLIP-ASSOCIATING PROTEIN 2"/>
    <property type="match status" value="1"/>
</dbReference>
<evidence type="ECO:0000256" key="4">
    <source>
        <dbReference type="ARBA" id="ARBA00022454"/>
    </source>
</evidence>
<feature type="compositionally biased region" description="Basic and acidic residues" evidence="13">
    <location>
        <begin position="644"/>
        <end position="658"/>
    </location>
</feature>
<gene>
    <name evidence="16" type="primary">CLASP2</name>
</gene>
<feature type="region of interest" description="Disordered" evidence="13">
    <location>
        <begin position="637"/>
        <end position="709"/>
    </location>
</feature>
<reference evidence="16" key="1">
    <citation type="submission" date="2025-08" db="UniProtKB">
        <authorList>
            <consortium name="RefSeq"/>
        </authorList>
    </citation>
    <scope>IDENTIFICATION</scope>
    <source>
        <tissue evidence="16">Blood</tissue>
    </source>
</reference>
<evidence type="ECO:0000256" key="1">
    <source>
        <dbReference type="ARBA" id="ARBA00004300"/>
    </source>
</evidence>
<feature type="region of interest" description="Disordered" evidence="13">
    <location>
        <begin position="1161"/>
        <end position="1204"/>
    </location>
</feature>
<sequence length="1503" mass="164657">MEPRSMEYFSAQVQQKDVGGRLQVGQELLLYLGAPGAIPDLEEDLARLSKTVDALTGWVGSSNYRVSLMGLEILSAFVDRLSTRFKSYVAMVIVALVDRMGDAKDKVRDEAQTLILKLMDQVAPPMYIWEQLASGFKHKNFRSREGVCLCLIETLNIFGAQPLVLSKLVPHLCILFGDSNSQVRDAAILAMVEIYRHVGEKVRVDLYKRGIPPARLEMILAKFDEVQNSGGMILSACKDKSFDDEESVDGNRPSSAASAFKVPAPKTSGNPVNSARKPGSAGGPKVGGASKEGGAGAVDEDDFIKAFTDVPSVQIYSSRELEETLNKIREILSDDKHDWDQRANALKKIRSLLVAGAAQYDCFFQHLRLLDGALKLSAKDLRSQVVREACITVAHLSTVLGNKFDHGAEAIVPTLFNLVPNSAKVMATSGCAAIRFIIRHTHVPRLIPLITSNCTSKSVPVRRRSFEFLDLLLQEWQTHSLERHAAVLVETIKKGIHDADAEARVEARKTYMGLRNHFPGEAETLYNSLEPSYQKSLQTYLKSSGSVASLPQSDRSSSSSQESLNRPFSAKWSTANPSAVAGRVSAGSSKASSLPGSLQRSRSDIDVNAAAGAKAHHAAGQAVRSGRLGAGALNPGSYASLEDTSDKMDGTASEDGRVRAKLSAPLASMGNAKTDSRGRSRTKMVSQSQRSSSPDKNEAGSRSGSPGRVLTTTALSTVSSGVQRVLVNSASTQKRSKIPRSQGCSREASPSRLSVGPGYGISQSSRLSSSVSAMRVLNTGSDVEEAVADALLLGDIRTKKKPARRRYESYGMHSDDDANSDASSACSERSYSSRNGSIPTYMRQTEDVAEVLNRCASSNWSERKEGLLGLQNLLKNQRTLSRVELKRLCEIFTRMFADPHGKVFSMFLETLVDFIQVHKDDLQDWLFVLLTQLLKKMGADLLGSVQAKVQKALDVTRESFPNDLQFNILMRFTVDQTQTPSLKTVKPALRDQLHSFWSSKVKVAILKYIETLAKQMDPGDFVNSSETRLAVSRVITWTTEPKSSDVRKAAQSVLISLFELNTPEFTMLLGALPKTFQDGATKLLHNHLRNTGNGTQGSMGSPLTRPTPRSPANWSSPLTSPTNTSQNTLSPSAFDYDTENMNSEDIYSSLRGVTEAIQNFSFRSQEDMNEPLKRDSKKDDGDSMCGGPGMSDPRAGGDATDSSQTALDNKASLLHSMPAHSSPRSRDYNPYNYSDSISPFNKSALKEAMFDDDADQFPDDLSLDHSDLVAELLKELSNHNERVEERKIALYELMKLTQEESFSVWDEHFKTILLLLLETLGDKEPTIRALALRVLREILRHQPARFKNYAELTVMKTLEAHKDPHKEVVRSAEEAASVLATSISPEQCIKVLCPIIQTADYPINLAAIKMQTKVIERVSKETLNLLLPEIMPGLIQGYDNSESSVRKACVFCLVAVHAVIGDELKPHLSQLTGSKMKLLNLYIKRAQTGSGGVDPTTDVSGQS</sequence>
<dbReference type="SMART" id="SM01349">
    <property type="entry name" value="TOG"/>
    <property type="match status" value="4"/>
</dbReference>
<feature type="compositionally biased region" description="Gly residues" evidence="13">
    <location>
        <begin position="280"/>
        <end position="294"/>
    </location>
</feature>
<dbReference type="InterPro" id="IPR034085">
    <property type="entry name" value="TOG"/>
</dbReference>
<keyword evidence="5" id="KW-0963">Cytoplasm</keyword>
<feature type="domain" description="TOG" evidence="14">
    <location>
        <begin position="7"/>
        <end position="232"/>
    </location>
</feature>
<dbReference type="GeneID" id="109576126"/>
<evidence type="ECO:0000256" key="10">
    <source>
        <dbReference type="ARBA" id="ARBA00023306"/>
    </source>
</evidence>
<keyword evidence="10" id="KW-0131">Cell cycle</keyword>
<dbReference type="InterPro" id="IPR048491">
    <property type="entry name" value="XMAP215_CLASP_TOG"/>
</dbReference>
<feature type="compositionally biased region" description="Polar residues" evidence="13">
    <location>
        <begin position="683"/>
        <end position="692"/>
    </location>
</feature>
<dbReference type="InterPro" id="IPR021133">
    <property type="entry name" value="HEAT_type_2"/>
</dbReference>
<keyword evidence="9" id="KW-0206">Cytoskeleton</keyword>
<feature type="compositionally biased region" description="Low complexity" evidence="13">
    <location>
        <begin position="820"/>
        <end position="834"/>
    </location>
</feature>
<accession>A0ABM4RD32</accession>
<feature type="region of interest" description="Disordered" evidence="13">
    <location>
        <begin position="244"/>
        <end position="294"/>
    </location>
</feature>
<dbReference type="Pfam" id="PF21040">
    <property type="entry name" value="CEP104-like_TOG"/>
    <property type="match status" value="1"/>
</dbReference>
<dbReference type="Pfam" id="PF12348">
    <property type="entry name" value="CLASP_N"/>
    <property type="match status" value="1"/>
</dbReference>
<feature type="region of interest" description="Disordered" evidence="13">
    <location>
        <begin position="1087"/>
        <end position="1137"/>
    </location>
</feature>
<evidence type="ECO:0000256" key="6">
    <source>
        <dbReference type="ARBA" id="ARBA00022737"/>
    </source>
</evidence>
<dbReference type="InterPro" id="IPR024395">
    <property type="entry name" value="CLASP_N_dom"/>
</dbReference>
<feature type="domain" description="TOG" evidence="14">
    <location>
        <begin position="840"/>
        <end position="1094"/>
    </location>
</feature>
<dbReference type="Proteomes" id="UP001652663">
    <property type="component" value="Chromosome 22"/>
</dbReference>
<keyword evidence="11" id="KW-0137">Centromere</keyword>
<feature type="domain" description="TOG" evidence="14">
    <location>
        <begin position="1260"/>
        <end position="1496"/>
    </location>
</feature>
<feature type="repeat" description="HEAT" evidence="12">
    <location>
        <begin position="168"/>
        <end position="206"/>
    </location>
</feature>
<name>A0ABM4RD32_BOSIN</name>
<dbReference type="Pfam" id="PF21041">
    <property type="entry name" value="XMAP215_CLASP_TOG"/>
    <property type="match status" value="1"/>
</dbReference>
<keyword evidence="8" id="KW-0333">Golgi apparatus</keyword>
<comment type="subcellular location">
    <subcellularLocation>
        <location evidence="3">Chromosome</location>
        <location evidence="3">Centromere</location>
        <location evidence="3">Kinetochore</location>
    </subcellularLocation>
    <subcellularLocation>
        <location evidence="1">Cytoplasm</location>
        <location evidence="1">Cytoskeleton</location>
        <location evidence="1">Microtubule organizing center</location>
        <location evidence="1">Centrosome</location>
    </subcellularLocation>
    <subcellularLocation>
        <location evidence="2">Golgi apparatus</location>
        <location evidence="2">trans-Golgi network</location>
    </subcellularLocation>
</comment>
<evidence type="ECO:0000256" key="3">
    <source>
        <dbReference type="ARBA" id="ARBA00004629"/>
    </source>
</evidence>
<evidence type="ECO:0000256" key="11">
    <source>
        <dbReference type="ARBA" id="ARBA00023328"/>
    </source>
</evidence>
<dbReference type="Gene3D" id="1.25.10.10">
    <property type="entry name" value="Leucine-rich Repeat Variant"/>
    <property type="match status" value="4"/>
</dbReference>
<keyword evidence="6" id="KW-0677">Repeat</keyword>
<dbReference type="InterPro" id="IPR011989">
    <property type="entry name" value="ARM-like"/>
</dbReference>
<feature type="region of interest" description="Disordered" evidence="13">
    <location>
        <begin position="547"/>
        <end position="570"/>
    </location>
</feature>
<feature type="compositionally biased region" description="Basic and acidic residues" evidence="13">
    <location>
        <begin position="1164"/>
        <end position="1181"/>
    </location>
</feature>
<protein>
    <submittedName>
        <fullName evidence="16">CLIP-associating protein 2 isoform X23</fullName>
    </submittedName>
</protein>
<dbReference type="Pfam" id="PF23271">
    <property type="entry name" value="HEAT_GCN1"/>
    <property type="match status" value="1"/>
</dbReference>
<evidence type="ECO:0000256" key="5">
    <source>
        <dbReference type="ARBA" id="ARBA00022490"/>
    </source>
</evidence>
<keyword evidence="7" id="KW-0995">Kinetochore</keyword>
<feature type="region of interest" description="Disordered" evidence="13">
    <location>
        <begin position="803"/>
        <end position="838"/>
    </location>
</feature>
<evidence type="ECO:0000256" key="2">
    <source>
        <dbReference type="ARBA" id="ARBA00004601"/>
    </source>
</evidence>
<evidence type="ECO:0000313" key="15">
    <source>
        <dbReference type="Proteomes" id="UP001652663"/>
    </source>
</evidence>
<feature type="compositionally biased region" description="Polar residues" evidence="13">
    <location>
        <begin position="1089"/>
        <end position="1101"/>
    </location>
</feature>
<proteinExistence type="predicted"/>
<evidence type="ECO:0000256" key="7">
    <source>
        <dbReference type="ARBA" id="ARBA00022838"/>
    </source>
</evidence>
<dbReference type="SUPFAM" id="SSF48371">
    <property type="entry name" value="ARM repeat"/>
    <property type="match status" value="2"/>
</dbReference>
<evidence type="ECO:0000256" key="13">
    <source>
        <dbReference type="SAM" id="MobiDB-lite"/>
    </source>
</evidence>
<evidence type="ECO:0000256" key="9">
    <source>
        <dbReference type="ARBA" id="ARBA00023212"/>
    </source>
</evidence>
<organism evidence="15 16">
    <name type="scientific">Bos indicus</name>
    <name type="common">Zebu</name>
    <dbReference type="NCBI Taxonomy" id="9915"/>
    <lineage>
        <taxon>Eukaryota</taxon>
        <taxon>Metazoa</taxon>
        <taxon>Chordata</taxon>
        <taxon>Craniata</taxon>
        <taxon>Vertebrata</taxon>
        <taxon>Euteleostomi</taxon>
        <taxon>Mammalia</taxon>
        <taxon>Eutheria</taxon>
        <taxon>Laurasiatheria</taxon>
        <taxon>Artiodactyla</taxon>
        <taxon>Ruminantia</taxon>
        <taxon>Pecora</taxon>
        <taxon>Bovidae</taxon>
        <taxon>Bovinae</taxon>
        <taxon>Bos</taxon>
    </lineage>
</organism>
<feature type="compositionally biased region" description="Polar residues" evidence="13">
    <location>
        <begin position="1110"/>
        <end position="1131"/>
    </location>
</feature>